<gene>
    <name evidence="1" type="ORF">BN4615_P9664</name>
</gene>
<evidence type="ECO:0000313" key="1">
    <source>
        <dbReference type="EMBL" id="SBP00148.1"/>
    </source>
</evidence>
<name>A0A1M4EMU7_9ACTN</name>
<sequence length="374" mass="40613">MWRYGLEVSTTTFDTAINQARDLLRWRSPLRTELWAARLTAELAASGQVQEFLRRAADDDGQEARLALAALASVNGPAEAGTPLIAAGEPAETGTPLVDADDPAEVTAPSQPYTEAGAGVAESLPGWVRRMGRVACDHAWYGKADPYGEQVLAVLGFRYDNGKEPHVLVVGIDQPNGGLAVDALVEEEKFLDELDLRPADPGWVARRVLNAFELTGRVMGARVADTLPAVEPFAIARARSVAGKYDVSGTETHDQVPGMEGLPGHILDEMPGAREAFGKLVEFVGDRPLWWSPARVSQFLTQWLPREAILSDEAIAAMPEVVRAWTRHHGDHSAVRRRIDEDAPRLPLLMADDSLASLNKRLARAAAGPHPQHE</sequence>
<dbReference type="EMBL" id="LT559118">
    <property type="protein sequence ID" value="SBP00148.1"/>
    <property type="molecule type" value="Genomic_DNA"/>
</dbReference>
<organism evidence="1">
    <name type="scientific">Nonomuraea gerenzanensis</name>
    <dbReference type="NCBI Taxonomy" id="93944"/>
    <lineage>
        <taxon>Bacteria</taxon>
        <taxon>Bacillati</taxon>
        <taxon>Actinomycetota</taxon>
        <taxon>Actinomycetes</taxon>
        <taxon>Streptosporangiales</taxon>
        <taxon>Streptosporangiaceae</taxon>
        <taxon>Nonomuraea</taxon>
    </lineage>
</organism>
<proteinExistence type="predicted"/>
<accession>A0A1M4EMU7</accession>
<protein>
    <submittedName>
        <fullName evidence="1">Uncharacterized protein</fullName>
    </submittedName>
</protein>
<reference evidence="1" key="1">
    <citation type="submission" date="2016-04" db="EMBL/GenBank/DDBJ databases">
        <authorList>
            <person name="Evans L.H."/>
            <person name="Alamgir A."/>
            <person name="Owens N."/>
            <person name="Weber N.D."/>
            <person name="Virtaneva K."/>
            <person name="Barbian K."/>
            <person name="Babar A."/>
            <person name="Rosenke K."/>
        </authorList>
    </citation>
    <scope>NUCLEOTIDE SEQUENCE</scope>
    <source>
        <strain evidence="1">Nono1</strain>
    </source>
</reference>
<dbReference type="AlphaFoldDB" id="A0A1M4EMU7"/>